<dbReference type="InterPro" id="IPR004477">
    <property type="entry name" value="ComEC_N"/>
</dbReference>
<organism evidence="8 9">
    <name type="scientific">Hominibacterium faecale</name>
    <dbReference type="NCBI Taxonomy" id="2839743"/>
    <lineage>
        <taxon>Bacteria</taxon>
        <taxon>Bacillati</taxon>
        <taxon>Bacillota</taxon>
        <taxon>Clostridia</taxon>
        <taxon>Peptostreptococcales</taxon>
        <taxon>Anaerovoracaceae</taxon>
        <taxon>Hominibacterium</taxon>
    </lineage>
</organism>
<evidence type="ECO:0000256" key="3">
    <source>
        <dbReference type="ARBA" id="ARBA00022692"/>
    </source>
</evidence>
<feature type="transmembrane region" description="Helical" evidence="6">
    <location>
        <begin position="353"/>
        <end position="372"/>
    </location>
</feature>
<evidence type="ECO:0000313" key="8">
    <source>
        <dbReference type="EMBL" id="MCU7380616.1"/>
    </source>
</evidence>
<keyword evidence="3 6" id="KW-0812">Transmembrane</keyword>
<keyword evidence="9" id="KW-1185">Reference proteome</keyword>
<dbReference type="Pfam" id="PF03772">
    <property type="entry name" value="Competence"/>
    <property type="match status" value="1"/>
</dbReference>
<evidence type="ECO:0000313" key="9">
    <source>
        <dbReference type="Proteomes" id="UP001065549"/>
    </source>
</evidence>
<dbReference type="Pfam" id="PF00753">
    <property type="entry name" value="Lactamase_B"/>
    <property type="match status" value="1"/>
</dbReference>
<dbReference type="Gene3D" id="3.60.15.10">
    <property type="entry name" value="Ribonuclease Z/Hydroxyacylglutathione hydrolase-like"/>
    <property type="match status" value="1"/>
</dbReference>
<dbReference type="InterPro" id="IPR004797">
    <property type="entry name" value="Competence_ComEC/Rec2"/>
</dbReference>
<comment type="caution">
    <text evidence="8">The sequence shown here is derived from an EMBL/GenBank/DDBJ whole genome shotgun (WGS) entry which is preliminary data.</text>
</comment>
<dbReference type="GO" id="GO:0030420">
    <property type="term" value="P:establishment of competence for transformation"/>
    <property type="evidence" value="ECO:0007669"/>
    <property type="project" value="InterPro"/>
</dbReference>
<dbReference type="InterPro" id="IPR035681">
    <property type="entry name" value="ComA-like_MBL"/>
</dbReference>
<feature type="domain" description="Metallo-beta-lactamase" evidence="7">
    <location>
        <begin position="511"/>
        <end position="702"/>
    </location>
</feature>
<dbReference type="NCBIfam" id="TIGR00361">
    <property type="entry name" value="ComEC_Rec2"/>
    <property type="match status" value="1"/>
</dbReference>
<dbReference type="InterPro" id="IPR001279">
    <property type="entry name" value="Metallo-B-lactamas"/>
</dbReference>
<evidence type="ECO:0000256" key="1">
    <source>
        <dbReference type="ARBA" id="ARBA00004651"/>
    </source>
</evidence>
<dbReference type="NCBIfam" id="TIGR00360">
    <property type="entry name" value="ComEC_N-term"/>
    <property type="match status" value="1"/>
</dbReference>
<feature type="transmembrane region" description="Helical" evidence="6">
    <location>
        <begin position="305"/>
        <end position="322"/>
    </location>
</feature>
<evidence type="ECO:0000256" key="2">
    <source>
        <dbReference type="ARBA" id="ARBA00022475"/>
    </source>
</evidence>
<keyword evidence="2" id="KW-1003">Cell membrane</keyword>
<reference evidence="8" key="1">
    <citation type="submission" date="2022-09" db="EMBL/GenBank/DDBJ databases">
        <title>Culturomic study of gut microbiota in children with autism spectrum disorder.</title>
        <authorList>
            <person name="Efimov B.A."/>
            <person name="Chaplin A.V."/>
            <person name="Sokolova S.R."/>
            <person name="Pikina A.P."/>
            <person name="Korzhanova M."/>
            <person name="Belova V."/>
            <person name="Korostin D."/>
        </authorList>
    </citation>
    <scope>NUCLEOTIDE SEQUENCE</scope>
    <source>
        <strain evidence="8">ASD5510</strain>
    </source>
</reference>
<dbReference type="CDD" id="cd07731">
    <property type="entry name" value="ComA-like_MBL-fold"/>
    <property type="match status" value="1"/>
</dbReference>
<evidence type="ECO:0000259" key="7">
    <source>
        <dbReference type="SMART" id="SM00849"/>
    </source>
</evidence>
<dbReference type="PANTHER" id="PTHR30619:SF7">
    <property type="entry name" value="BETA-LACTAMASE DOMAIN PROTEIN"/>
    <property type="match status" value="1"/>
</dbReference>
<dbReference type="SMART" id="SM00849">
    <property type="entry name" value="Lactamase_B"/>
    <property type="match status" value="1"/>
</dbReference>
<feature type="transmembrane region" description="Helical" evidence="6">
    <location>
        <begin position="475"/>
        <end position="495"/>
    </location>
</feature>
<dbReference type="PANTHER" id="PTHR30619">
    <property type="entry name" value="DNA INTERNALIZATION/COMPETENCE PROTEIN COMEC/REC2"/>
    <property type="match status" value="1"/>
</dbReference>
<evidence type="ECO:0000256" key="4">
    <source>
        <dbReference type="ARBA" id="ARBA00022989"/>
    </source>
</evidence>
<dbReference type="InterPro" id="IPR036866">
    <property type="entry name" value="RibonucZ/Hydroxyglut_hydro"/>
</dbReference>
<dbReference type="Proteomes" id="UP001065549">
    <property type="component" value="Unassembled WGS sequence"/>
</dbReference>
<dbReference type="InterPro" id="IPR052159">
    <property type="entry name" value="Competence_DNA_uptake"/>
</dbReference>
<comment type="subcellular location">
    <subcellularLocation>
        <location evidence="1">Cell membrane</location>
        <topology evidence="1">Multi-pass membrane protein</topology>
    </subcellularLocation>
</comment>
<protein>
    <submittedName>
        <fullName evidence="8">DNA internalization-related competence protein ComEC/Rec2</fullName>
    </submittedName>
</protein>
<evidence type="ECO:0000256" key="6">
    <source>
        <dbReference type="SAM" id="Phobius"/>
    </source>
</evidence>
<dbReference type="SUPFAM" id="SSF56281">
    <property type="entry name" value="Metallo-hydrolase/oxidoreductase"/>
    <property type="match status" value="1"/>
</dbReference>
<feature type="transmembrane region" description="Helical" evidence="6">
    <location>
        <begin position="260"/>
        <end position="284"/>
    </location>
</feature>
<keyword evidence="4 6" id="KW-1133">Transmembrane helix</keyword>
<keyword evidence="5 6" id="KW-0472">Membrane</keyword>
<gene>
    <name evidence="8" type="ORF">OBO34_20085</name>
</gene>
<name>A0A9J6QYR4_9FIRM</name>
<feature type="transmembrane region" description="Helical" evidence="6">
    <location>
        <begin position="384"/>
        <end position="403"/>
    </location>
</feature>
<dbReference type="RefSeq" id="WP_253019376.1">
    <property type="nucleotide sequence ID" value="NZ_JAOSHN010000011.1"/>
</dbReference>
<proteinExistence type="predicted"/>
<dbReference type="EMBL" id="JAOSHN010000011">
    <property type="protein sequence ID" value="MCU7380616.1"/>
    <property type="molecule type" value="Genomic_DNA"/>
</dbReference>
<feature type="transmembrane region" description="Helical" evidence="6">
    <location>
        <begin position="328"/>
        <end position="346"/>
    </location>
</feature>
<evidence type="ECO:0000256" key="5">
    <source>
        <dbReference type="ARBA" id="ARBA00023136"/>
    </source>
</evidence>
<feature type="transmembrane region" description="Helical" evidence="6">
    <location>
        <begin position="443"/>
        <end position="463"/>
    </location>
</feature>
<dbReference type="GO" id="GO:0005886">
    <property type="term" value="C:plasma membrane"/>
    <property type="evidence" value="ECO:0007669"/>
    <property type="project" value="UniProtKB-SubCell"/>
</dbReference>
<accession>A0A9J6QYR4</accession>
<feature type="transmembrane region" description="Helical" evidence="6">
    <location>
        <begin position="235"/>
        <end position="254"/>
    </location>
</feature>
<sequence length="766" mass="84342">MRRPMIFIAIAFGSGIAAAFFSQAHQAIWIGILAAAAALGQVGNRLQVRLQLTKVCLFVCVFSMGGWWNQTCADQPDSMVQQVGRQVRIEGLVTDIQQKDQGYAMTVKTEDSRTLVHYYGKLDDYRDLTGSWAAFCGTPELAQERRNPGCFDYRLYLQSCGIGTVMTTSSVELLAIKPAAFLRLTSRIKGGLEHKLERFTDQEVKAMALAMLFGDRSAMSEDTYEDFQRNGTAHILAVSGLHIGVVYGFFAFLWRGRKGALFYIGALFFLLSYMALASFSPSVVRAGTMIILHLGAGLLHRRYDLLSAASFTFVLMLCYNPIQLFHVGFQLSFLAVASLGVILPFVQRFYQGVFLSSLAIQAGMAPFTAYVFNYVSLGALLANLPIIFLAGILLPVGIVMLVLSGVSDRIFEFCAFFFEQGCRLLVWINDFFYAGGKTSFDVASPPVFLLAFYYGILFFFVCEKGRILFIRRKKARLIAGAAVILITAMTAAAAVDDGFSKAQIVFVDVGQGDCIHVRTPEGKNYLFDGGGSIRYDVGKKILKPYLLKNGVKKVDAAFVTHLHEDHYGGIRSLAREGLVETIGVFEGNRLKEKELKHETGARMLYLYEGQSVKLGEGVYVDILAPERASGKEYEKLAADEEDENASSLIMKLRWGQVSLLITGDIDQEGERLLLDRYSGSTTLTATILKVAHHGSKYSSSGDFLQAVSPRAAVIQVGKNNFGHPAKAVIEKCGEKDIMVYRNDTSGAIGICLEKGGRGISIQKMIE</sequence>
<dbReference type="AlphaFoldDB" id="A0A9J6QYR4"/>